<name>A0A022R338_ERYGU</name>
<organism evidence="1 2">
    <name type="scientific">Erythranthe guttata</name>
    <name type="common">Yellow monkey flower</name>
    <name type="synonym">Mimulus guttatus</name>
    <dbReference type="NCBI Taxonomy" id="4155"/>
    <lineage>
        <taxon>Eukaryota</taxon>
        <taxon>Viridiplantae</taxon>
        <taxon>Streptophyta</taxon>
        <taxon>Embryophyta</taxon>
        <taxon>Tracheophyta</taxon>
        <taxon>Spermatophyta</taxon>
        <taxon>Magnoliopsida</taxon>
        <taxon>eudicotyledons</taxon>
        <taxon>Gunneridae</taxon>
        <taxon>Pentapetalae</taxon>
        <taxon>asterids</taxon>
        <taxon>lamiids</taxon>
        <taxon>Lamiales</taxon>
        <taxon>Phrymaceae</taxon>
        <taxon>Erythranthe</taxon>
    </lineage>
</organism>
<sequence length="110" mass="12460">MESQDNNMVVYIEGEPIKETPSSLLSHVPLPLSSLTFFFLPTSCSSFFFTKSTIISSHFLLHSSVDFSPIHFLNGEIAAFHLQRIVPRREQQRRHCCRFVAASFAPSSLN</sequence>
<accession>A0A022R338</accession>
<proteinExistence type="predicted"/>
<gene>
    <name evidence="1" type="ORF">MIMGU_mgv1a016717mg</name>
</gene>
<keyword evidence="2" id="KW-1185">Reference proteome</keyword>
<dbReference type="EMBL" id="KI630735">
    <property type="protein sequence ID" value="EYU34008.1"/>
    <property type="molecule type" value="Genomic_DNA"/>
</dbReference>
<dbReference type="AlphaFoldDB" id="A0A022R338"/>
<evidence type="ECO:0000313" key="2">
    <source>
        <dbReference type="Proteomes" id="UP000030748"/>
    </source>
</evidence>
<protein>
    <submittedName>
        <fullName evidence="1">Uncharacterized protein</fullName>
    </submittedName>
</protein>
<reference evidence="1 2" key="1">
    <citation type="journal article" date="2013" name="Proc. Natl. Acad. Sci. U.S.A.">
        <title>Fine-scale variation in meiotic recombination in Mimulus inferred from population shotgun sequencing.</title>
        <authorList>
            <person name="Hellsten U."/>
            <person name="Wright K.M."/>
            <person name="Jenkins J."/>
            <person name="Shu S."/>
            <person name="Yuan Y."/>
            <person name="Wessler S.R."/>
            <person name="Schmutz J."/>
            <person name="Willis J.H."/>
            <person name="Rokhsar D.S."/>
        </authorList>
    </citation>
    <scope>NUCLEOTIDE SEQUENCE [LARGE SCALE GENOMIC DNA]</scope>
    <source>
        <strain evidence="2">cv. DUN x IM62</strain>
    </source>
</reference>
<evidence type="ECO:0000313" key="1">
    <source>
        <dbReference type="EMBL" id="EYU34008.1"/>
    </source>
</evidence>
<dbReference type="Proteomes" id="UP000030748">
    <property type="component" value="Unassembled WGS sequence"/>
</dbReference>